<dbReference type="OrthoDB" id="9803476at2"/>
<name>A0A4R9LZX5_9LEPT</name>
<dbReference type="InterPro" id="IPR019587">
    <property type="entry name" value="Polyketide_cyclase/dehydratase"/>
</dbReference>
<evidence type="ECO:0000313" key="3">
    <source>
        <dbReference type="Proteomes" id="UP000298058"/>
    </source>
</evidence>
<dbReference type="InterPro" id="IPR023393">
    <property type="entry name" value="START-like_dom_sf"/>
</dbReference>
<keyword evidence="1" id="KW-0472">Membrane</keyword>
<gene>
    <name evidence="2" type="ORF">EHS15_09845</name>
</gene>
<dbReference type="RefSeq" id="WP_135760396.1">
    <property type="nucleotide sequence ID" value="NZ_RQHW01000033.1"/>
</dbReference>
<accession>A0A4R9LZX5</accession>
<proteinExistence type="predicted"/>
<comment type="caution">
    <text evidence="2">The sequence shown here is derived from an EMBL/GenBank/DDBJ whole genome shotgun (WGS) entry which is preliminary data.</text>
</comment>
<evidence type="ECO:0000256" key="1">
    <source>
        <dbReference type="SAM" id="Phobius"/>
    </source>
</evidence>
<keyword evidence="1" id="KW-0812">Transmembrane</keyword>
<dbReference type="NCBIfam" id="NF047583">
    <property type="entry name" value="LIC10604_fam"/>
    <property type="match status" value="1"/>
</dbReference>
<evidence type="ECO:0000313" key="2">
    <source>
        <dbReference type="EMBL" id="TGN19211.1"/>
    </source>
</evidence>
<keyword evidence="3" id="KW-1185">Reference proteome</keyword>
<dbReference type="Pfam" id="PF10604">
    <property type="entry name" value="Polyketide_cyc2"/>
    <property type="match status" value="1"/>
</dbReference>
<dbReference type="CDD" id="cd07812">
    <property type="entry name" value="SRPBCC"/>
    <property type="match status" value="1"/>
</dbReference>
<dbReference type="Proteomes" id="UP000298058">
    <property type="component" value="Unassembled WGS sequence"/>
</dbReference>
<sequence>MQSLFNSSSVGEESSALFAIRMKQWFRILLSVFLAFSLLIGVVYAVGSGLPQAHTVSLSTELPLTPDKLYPKLRNFREFPSWQKNLESVEPVSEISWKEKDTSGDTITYAIVKEEPNRMFETKIMDEDLPFGGSWTFEISETKDGSRLTITENGYVYSPIFRFVAHYVMGNDSSIKTYLEYLNSALNREKVSK</sequence>
<protein>
    <submittedName>
        <fullName evidence="2">SRPBCC family protein</fullName>
    </submittedName>
</protein>
<keyword evidence="1" id="KW-1133">Transmembrane helix</keyword>
<dbReference type="SUPFAM" id="SSF55961">
    <property type="entry name" value="Bet v1-like"/>
    <property type="match status" value="1"/>
</dbReference>
<dbReference type="Gene3D" id="3.30.530.20">
    <property type="match status" value="1"/>
</dbReference>
<feature type="transmembrane region" description="Helical" evidence="1">
    <location>
        <begin position="25"/>
        <end position="47"/>
    </location>
</feature>
<dbReference type="EMBL" id="RQHW01000033">
    <property type="protein sequence ID" value="TGN19211.1"/>
    <property type="molecule type" value="Genomic_DNA"/>
</dbReference>
<organism evidence="2 3">
    <name type="scientific">Leptospira idonii</name>
    <dbReference type="NCBI Taxonomy" id="1193500"/>
    <lineage>
        <taxon>Bacteria</taxon>
        <taxon>Pseudomonadati</taxon>
        <taxon>Spirochaetota</taxon>
        <taxon>Spirochaetia</taxon>
        <taxon>Leptospirales</taxon>
        <taxon>Leptospiraceae</taxon>
        <taxon>Leptospira</taxon>
    </lineage>
</organism>
<dbReference type="AlphaFoldDB" id="A0A4R9LZX5"/>
<reference evidence="2" key="1">
    <citation type="journal article" date="2019" name="PLoS Negl. Trop. Dis.">
        <title>Revisiting the worldwide diversity of Leptospira species in the environment.</title>
        <authorList>
            <person name="Vincent A.T."/>
            <person name="Schiettekatte O."/>
            <person name="Bourhy P."/>
            <person name="Veyrier F.J."/>
            <person name="Picardeau M."/>
        </authorList>
    </citation>
    <scope>NUCLEOTIDE SEQUENCE [LARGE SCALE GENOMIC DNA]</scope>
    <source>
        <strain evidence="2">201300427</strain>
    </source>
</reference>